<evidence type="ECO:0000313" key="1">
    <source>
        <dbReference type="EMBL" id="KRN10828.1"/>
    </source>
</evidence>
<reference evidence="1 2" key="1">
    <citation type="journal article" date="2015" name="Genome Announc.">
        <title>Expanding the biotechnology potential of lactobacilli through comparative genomics of 213 strains and associated genera.</title>
        <authorList>
            <person name="Sun Z."/>
            <person name="Harris H.M."/>
            <person name="McCann A."/>
            <person name="Guo C."/>
            <person name="Argimon S."/>
            <person name="Zhang W."/>
            <person name="Yang X."/>
            <person name="Jeffery I.B."/>
            <person name="Cooney J.C."/>
            <person name="Kagawa T.F."/>
            <person name="Liu W."/>
            <person name="Song Y."/>
            <person name="Salvetti E."/>
            <person name="Wrobel A."/>
            <person name="Rasinkangas P."/>
            <person name="Parkhill J."/>
            <person name="Rea M.C."/>
            <person name="O'Sullivan O."/>
            <person name="Ritari J."/>
            <person name="Douillard F.P."/>
            <person name="Paul Ross R."/>
            <person name="Yang R."/>
            <person name="Briner A.E."/>
            <person name="Felis G.E."/>
            <person name="de Vos W.M."/>
            <person name="Barrangou R."/>
            <person name="Klaenhammer T.R."/>
            <person name="Caufield P.W."/>
            <person name="Cui Y."/>
            <person name="Zhang H."/>
            <person name="O'Toole P.W."/>
        </authorList>
    </citation>
    <scope>NUCLEOTIDE SEQUENCE [LARGE SCALE GENOMIC DNA]</scope>
    <source>
        <strain evidence="1 2">DSM 20444</strain>
    </source>
</reference>
<protein>
    <submittedName>
        <fullName evidence="1">Uncharacterized protein</fullName>
    </submittedName>
</protein>
<proteinExistence type="predicted"/>
<sequence length="161" mass="19050">MQITTWKQNMIDTICHDDDIAKMLKYPTSDALSREALTEDEKLALVKDKIHGTTYVPKTVESQSSYITMGISGFVPQESWRQFSERYVMGYLYFNILVDRNIMEMDEGYRQDLLLQRVYDLFQDNNFYGMGKIQEGNLVENWQQDNRFGGYTIMFRVIDYK</sequence>
<dbReference type="AlphaFoldDB" id="A0A0R2EE51"/>
<keyword evidence="2" id="KW-1185">Reference proteome</keyword>
<organism evidence="1 2">
    <name type="scientific">Liquorilactobacillus mali KCTC 3596 = DSM 20444</name>
    <dbReference type="NCBI Taxonomy" id="1046596"/>
    <lineage>
        <taxon>Bacteria</taxon>
        <taxon>Bacillati</taxon>
        <taxon>Bacillota</taxon>
        <taxon>Bacilli</taxon>
        <taxon>Lactobacillales</taxon>
        <taxon>Lactobacillaceae</taxon>
        <taxon>Liquorilactobacillus</taxon>
    </lineage>
</organism>
<comment type="caution">
    <text evidence="1">The sequence shown here is derived from an EMBL/GenBank/DDBJ whole genome shotgun (WGS) entry which is preliminary data.</text>
</comment>
<dbReference type="Proteomes" id="UP000050898">
    <property type="component" value="Unassembled WGS sequence"/>
</dbReference>
<dbReference type="PATRIC" id="fig|1046596.6.peg.2174"/>
<evidence type="ECO:0000313" key="2">
    <source>
        <dbReference type="Proteomes" id="UP000050898"/>
    </source>
</evidence>
<name>A0A0R2EE51_9LACO</name>
<accession>A0A0R2EE51</accession>
<gene>
    <name evidence="1" type="ORF">FD00_GL002071</name>
</gene>
<dbReference type="EMBL" id="AYYH01000006">
    <property type="protein sequence ID" value="KRN10828.1"/>
    <property type="molecule type" value="Genomic_DNA"/>
</dbReference>